<evidence type="ECO:0000313" key="3">
    <source>
        <dbReference type="EMBL" id="QRM16774.1"/>
    </source>
</evidence>
<name>A0A8E5AFU6_9VIRU</name>
<organism evidence="2">
    <name type="scientific">Anguillid herpesvirus 1</name>
    <dbReference type="NCBI Taxonomy" id="150286"/>
    <lineage>
        <taxon>Viruses</taxon>
        <taxon>Duplodnaviria</taxon>
        <taxon>Heunggongvirae</taxon>
        <taxon>Peploviricota</taxon>
        <taxon>Herviviricetes</taxon>
        <taxon>Herpesvirales</taxon>
        <taxon>Alloherpesviridae</taxon>
        <taxon>Cyvirus</taxon>
        <taxon>Cyvirus anguillidallo1</taxon>
    </lineage>
</organism>
<dbReference type="EMBL" id="MW580850">
    <property type="protein sequence ID" value="QRM16510.1"/>
    <property type="molecule type" value="Genomic_DNA"/>
</dbReference>
<proteinExistence type="predicted"/>
<feature type="region of interest" description="Disordered" evidence="1">
    <location>
        <begin position="367"/>
        <end position="386"/>
    </location>
</feature>
<reference evidence="2" key="2">
    <citation type="submission" date="2021-02" db="EMBL/GenBank/DDBJ databases">
        <authorList>
            <person name="Vanderplasschen A.F.C."/>
            <person name="Davison A.J."/>
        </authorList>
    </citation>
    <scope>NUCLEOTIDE SEQUENCE</scope>
    <source>
        <strain evidence="2">DK-2008-50-66-1</strain>
        <strain evidence="3">DK-205223-2</strain>
    </source>
</reference>
<evidence type="ECO:0000256" key="1">
    <source>
        <dbReference type="SAM" id="MobiDB-lite"/>
    </source>
</evidence>
<reference evidence="2" key="1">
    <citation type="journal article" date="2021" name="Microorganisms">
        <title>Genomes of Anguillid Herpesvirus 1 Strains Reveal Evolutionary Disparities and Low Genetic Diversity in the Genus Cyprinivirus.</title>
        <authorList>
            <person name="Donohoe O."/>
            <person name="Zhang H."/>
            <person name="Delrez N."/>
            <person name="Gao Y."/>
            <person name="Suarez N.M."/>
            <person name="Davison A.J."/>
            <person name="Vanderplasschen A."/>
        </authorList>
    </citation>
    <scope>NUCLEOTIDE SEQUENCE</scope>
    <source>
        <strain evidence="2">DK-2008-50-66-1</strain>
        <strain evidence="3">DK-205223-2</strain>
    </source>
</reference>
<evidence type="ECO:0000313" key="2">
    <source>
        <dbReference type="EMBL" id="QRM16510.1"/>
    </source>
</evidence>
<dbReference type="EMBL" id="MW580852">
    <property type="protein sequence ID" value="QRM16774.1"/>
    <property type="molecule type" value="Genomic_DNA"/>
</dbReference>
<protein>
    <submittedName>
        <fullName evidence="2">Protein ORF89</fullName>
    </submittedName>
</protein>
<feature type="compositionally biased region" description="Polar residues" evidence="1">
    <location>
        <begin position="370"/>
        <end position="384"/>
    </location>
</feature>
<sequence length="534" mass="59826">MALVDGVKEFEALCEAVGLDTVDQLSKNGHIFKRYIEAVKKLNGQKRDRFRYNYREGSLRPRFTRRFKPYSAFSVRKMDSMQHKLNINLSNTLPIDLVPDTVSSTEAEKVLNTLHQKSPDNTAMINPVFVTLMCEGKPIWRRYAYEFLMGSVGCSDVIQNWWLNANVRVAPDEDWDNPMSLADKSSVMALGAAMPWKKIPQKLKDRSGSALGAAMPWKKIPQKDITFTETAKELRRLVARRRGLVVPLDVLNTWNKKSAIFANFDTVHLVITSVWPEYVPVPATSVKLGYILEFKYGVTIDKPAILYTGGLTLYGRTKGIVGSFPWGRQLETVPPPPVRSNGITRNPVQYLDSDDDNELEHGQRLLTPERSYSSQPEVPTQHSESLARLTDEDLHKEQTFIHTIRYIKGPTTLNKLFSSTAIDQPTITPAIQYVTPDPLPPKAPQFKGLNKALAAAFCPCCRSTFASSYLPVSVCPTGHFICSLCSPNQATCIECRAEKVPPTPLLDFVERCHAAWVPGGRGSELPDRSQTGQI</sequence>
<gene>
    <name evidence="2" type="primary">ORF89</name>
</gene>
<feature type="region of interest" description="Disordered" evidence="1">
    <location>
        <begin position="332"/>
        <end position="356"/>
    </location>
</feature>
<accession>A0A8E5AFU6</accession>